<dbReference type="Pfam" id="PF07679">
    <property type="entry name" value="I-set"/>
    <property type="match status" value="2"/>
</dbReference>
<evidence type="ECO:0000259" key="12">
    <source>
        <dbReference type="PROSITE" id="PS50853"/>
    </source>
</evidence>
<feature type="domain" description="Fibronectin type-III" evidence="12">
    <location>
        <begin position="455"/>
        <end position="547"/>
    </location>
</feature>
<evidence type="ECO:0000256" key="8">
    <source>
        <dbReference type="SAM" id="MobiDB-lite"/>
    </source>
</evidence>
<proteinExistence type="predicted"/>
<keyword evidence="5" id="KW-1015">Disulfide bond</keyword>
<dbReference type="CDD" id="cd00063">
    <property type="entry name" value="FN3"/>
    <property type="match status" value="2"/>
</dbReference>
<dbReference type="Gene3D" id="2.60.40.10">
    <property type="entry name" value="Immunoglobulins"/>
    <property type="match status" value="6"/>
</dbReference>
<comment type="subcellular location">
    <subcellularLocation>
        <location evidence="1">Cell membrane</location>
    </subcellularLocation>
</comment>
<dbReference type="InterPro" id="IPR013783">
    <property type="entry name" value="Ig-like_fold"/>
</dbReference>
<reference evidence="13" key="1">
    <citation type="submission" date="2014-05" db="EMBL/GenBank/DDBJ databases">
        <authorList>
            <person name="Chronopoulou M."/>
        </authorList>
    </citation>
    <scope>NUCLEOTIDE SEQUENCE</scope>
    <source>
        <tissue evidence="13">Whole organism</tissue>
    </source>
</reference>
<protein>
    <submittedName>
        <fullName evidence="13">Roundabout [Tribolium castaneum]</fullName>
    </submittedName>
</protein>
<dbReference type="GO" id="GO:0005886">
    <property type="term" value="C:plasma membrane"/>
    <property type="evidence" value="ECO:0007669"/>
    <property type="project" value="UniProtKB-SubCell"/>
</dbReference>
<keyword evidence="4 9" id="KW-0472">Membrane</keyword>
<feature type="domain" description="Fibronectin type-III" evidence="12">
    <location>
        <begin position="552"/>
        <end position="647"/>
    </location>
</feature>
<evidence type="ECO:0000256" key="5">
    <source>
        <dbReference type="ARBA" id="ARBA00023157"/>
    </source>
</evidence>
<dbReference type="InterPro" id="IPR003961">
    <property type="entry name" value="FN3_dom"/>
</dbReference>
<feature type="compositionally biased region" description="Basic and acidic residues" evidence="8">
    <location>
        <begin position="1025"/>
        <end position="1038"/>
    </location>
</feature>
<dbReference type="SMART" id="SM00408">
    <property type="entry name" value="IGc2"/>
    <property type="match status" value="4"/>
</dbReference>
<dbReference type="PROSITE" id="PS50835">
    <property type="entry name" value="IG_LIKE"/>
    <property type="match status" value="4"/>
</dbReference>
<dbReference type="SMART" id="SM00409">
    <property type="entry name" value="IG"/>
    <property type="match status" value="4"/>
</dbReference>
<keyword evidence="9" id="KW-0812">Transmembrane</keyword>
<organism evidence="13">
    <name type="scientific">Lepeophtheirus salmonis</name>
    <name type="common">Salmon louse</name>
    <name type="synonym">Caligus salmonis</name>
    <dbReference type="NCBI Taxonomy" id="72036"/>
    <lineage>
        <taxon>Eukaryota</taxon>
        <taxon>Metazoa</taxon>
        <taxon>Ecdysozoa</taxon>
        <taxon>Arthropoda</taxon>
        <taxon>Crustacea</taxon>
        <taxon>Multicrustacea</taxon>
        <taxon>Hexanauplia</taxon>
        <taxon>Copepoda</taxon>
        <taxon>Siphonostomatoida</taxon>
        <taxon>Caligidae</taxon>
        <taxon>Lepeophtheirus</taxon>
    </lineage>
</organism>
<evidence type="ECO:0000256" key="2">
    <source>
        <dbReference type="ARBA" id="ARBA00022475"/>
    </source>
</evidence>
<name>A0A0K2TSX4_LEPSM</name>
<dbReference type="InterPro" id="IPR036179">
    <property type="entry name" value="Ig-like_dom_sf"/>
</dbReference>
<evidence type="ECO:0000256" key="1">
    <source>
        <dbReference type="ARBA" id="ARBA00004236"/>
    </source>
</evidence>
<evidence type="ECO:0000256" key="9">
    <source>
        <dbReference type="SAM" id="Phobius"/>
    </source>
</evidence>
<dbReference type="Pfam" id="PF13927">
    <property type="entry name" value="Ig_3"/>
    <property type="match status" value="2"/>
</dbReference>
<dbReference type="InterPro" id="IPR036116">
    <property type="entry name" value="FN3_sf"/>
</dbReference>
<evidence type="ECO:0000313" key="13">
    <source>
        <dbReference type="EMBL" id="CDW29154.1"/>
    </source>
</evidence>
<dbReference type="InterPro" id="IPR003599">
    <property type="entry name" value="Ig_sub"/>
</dbReference>
<feature type="signal peptide" evidence="10">
    <location>
        <begin position="1"/>
        <end position="24"/>
    </location>
</feature>
<keyword evidence="2" id="KW-1003">Cell membrane</keyword>
<keyword evidence="9" id="KW-1133">Transmembrane helix</keyword>
<dbReference type="FunFam" id="2.60.40.10:FF:000189">
    <property type="entry name" value="Neogenin isoform 3"/>
    <property type="match status" value="1"/>
</dbReference>
<dbReference type="GO" id="GO:0048812">
    <property type="term" value="P:neuron projection morphogenesis"/>
    <property type="evidence" value="ECO:0007669"/>
    <property type="project" value="UniProtKB-ARBA"/>
</dbReference>
<accession>A0A0K2TSX4</accession>
<dbReference type="InterPro" id="IPR013098">
    <property type="entry name" value="Ig_I-set"/>
</dbReference>
<evidence type="ECO:0000256" key="4">
    <source>
        <dbReference type="ARBA" id="ARBA00023136"/>
    </source>
</evidence>
<feature type="domain" description="Ig-like" evidence="11">
    <location>
        <begin position="135"/>
        <end position="222"/>
    </location>
</feature>
<feature type="domain" description="Ig-like" evidence="11">
    <location>
        <begin position="34"/>
        <end position="129"/>
    </location>
</feature>
<dbReference type="InterPro" id="IPR007110">
    <property type="entry name" value="Ig-like_dom"/>
</dbReference>
<dbReference type="SUPFAM" id="SSF49265">
    <property type="entry name" value="Fibronectin type III"/>
    <property type="match status" value="1"/>
</dbReference>
<dbReference type="GO" id="GO:0098609">
    <property type="term" value="P:cell-cell adhesion"/>
    <property type="evidence" value="ECO:0007669"/>
    <property type="project" value="UniProtKB-ARBA"/>
</dbReference>
<keyword evidence="10" id="KW-0732">Signal</keyword>
<dbReference type="InterPro" id="IPR003598">
    <property type="entry name" value="Ig_sub2"/>
</dbReference>
<keyword evidence="6" id="KW-0325">Glycoprotein</keyword>
<evidence type="ECO:0000256" key="7">
    <source>
        <dbReference type="ARBA" id="ARBA00023319"/>
    </source>
</evidence>
<dbReference type="FunFam" id="2.60.40.10:FF:000005">
    <property type="entry name" value="Neuronal cell adhesion molecule"/>
    <property type="match status" value="1"/>
</dbReference>
<dbReference type="SUPFAM" id="SSF48726">
    <property type="entry name" value="Immunoglobulin"/>
    <property type="match status" value="4"/>
</dbReference>
<dbReference type="PANTHER" id="PTHR10075:SF100">
    <property type="entry name" value="FASCICLIN-2"/>
    <property type="match status" value="1"/>
</dbReference>
<keyword evidence="3" id="KW-0677">Repeat</keyword>
<dbReference type="EMBL" id="HACA01011793">
    <property type="protein sequence ID" value="CDW29154.1"/>
    <property type="molecule type" value="Transcribed_RNA"/>
</dbReference>
<evidence type="ECO:0000256" key="3">
    <source>
        <dbReference type="ARBA" id="ARBA00022737"/>
    </source>
</evidence>
<dbReference type="OrthoDB" id="6361337at2759"/>
<feature type="domain" description="Ig-like" evidence="11">
    <location>
        <begin position="229"/>
        <end position="313"/>
    </location>
</feature>
<evidence type="ECO:0000259" key="11">
    <source>
        <dbReference type="PROSITE" id="PS50835"/>
    </source>
</evidence>
<feature type="region of interest" description="Disordered" evidence="8">
    <location>
        <begin position="1005"/>
        <end position="1048"/>
    </location>
</feature>
<sequence length="1048" mass="116592">MGSIYVTFIWVVWINLSQLVYVKSRDISIHAKGPVILEHPLNMTVVRNEPVTLTCKASGPNPLSYEWYRNGRKVITASKDLETHRILLPGGSLFFLKAVHNKKEQDGGVYWCVVTNGLGSARSKNATLDIAYIRDEFRALPRDTDASVGEEILLKCSPPKGHPSPVIRWKKDGSFIDLTSSNRIRIDDSGSLVVQNVRKRDNGRYQCSAKNIAGTRDSRPVRLKVHEPPYFISRPLDTTALAGDDVLLNCQANGDPYPDVQWHRQGTDIDINKVKIVNGKGLKLENVHPSDEGVYICEANNIRGSISTTAKLSIMEIPVITVKPPASLKKSNKLDKISLDCFVTGTPHPLVFWTIESANSDGKEVLLFSDSLGGDKRISVLRDGSLIIKDPQVKDTGHYVCSSLNSVGSALSRSYLTVYDPSSSSIEKEKGNSTLNLPREIIKLEEARLVLLEETFSDITAVSESPTSIKLEWKLASTISSINGIRLHYRKNGNKSFVSKVIPLDRDTSYLLQDLQEFTEYEIFIRPYYESVSGRPSRLVQIITLPTVPDQAPKILKIKILNATAIFIAWDYVDREHHNGNIKGYQIHIQGNNSEILNSALPSERLESILNVPKLLTIDKANVSIALINHVGVGPFSDSEEILLPSLSEFDMAVYHHRGSGESYAWLLALIGSFTFMLAFASGLTLYYRRRRVLHKSNVYEYSSGGGVVGSFTPSSSQMGNNGNNMGQQPLWIDRRWNGGDYEKDSNSSEKKLLNQNGTASHLQENEYAYIDRNKLFSTFGNRGCSNYESPSFLQSPYATTDILRAAQQGKAGHHLGPRLFPLSVTPMLHPRNNFLHRSSTATSSCLFNNHKNHYYASKIMSRDARSCDDITERISSGGGSTYARSHHVYPSRLLNESNCNPHNSSLLSQQHYSELSTPPPRVQLYDPYPPRFSRIYPSSIANGVGLESNKPPPLISNNSSSLCQPSLPLGNELHPEENTEEAITRFDDAVESYMSQAVLESDTDSYLSHGGGESLSEGSQFSDDVVRKDLDKEKLDHDDDNTALQHS</sequence>
<dbReference type="PROSITE" id="PS50853">
    <property type="entry name" value="FN3"/>
    <property type="match status" value="2"/>
</dbReference>
<dbReference type="AlphaFoldDB" id="A0A0K2TSX4"/>
<dbReference type="Pfam" id="PF00041">
    <property type="entry name" value="fn3"/>
    <property type="match status" value="1"/>
</dbReference>
<evidence type="ECO:0000256" key="6">
    <source>
        <dbReference type="ARBA" id="ARBA00023180"/>
    </source>
</evidence>
<feature type="transmembrane region" description="Helical" evidence="9">
    <location>
        <begin position="664"/>
        <end position="688"/>
    </location>
</feature>
<feature type="chain" id="PRO_5005488063" evidence="10">
    <location>
        <begin position="25"/>
        <end position="1048"/>
    </location>
</feature>
<keyword evidence="7" id="KW-0393">Immunoglobulin domain</keyword>
<gene>
    <name evidence="13" type="primary">robo</name>
</gene>
<evidence type="ECO:0000256" key="10">
    <source>
        <dbReference type="SAM" id="SignalP"/>
    </source>
</evidence>
<dbReference type="PANTHER" id="PTHR10075">
    <property type="entry name" value="BASIGIN RELATED"/>
    <property type="match status" value="1"/>
</dbReference>
<feature type="domain" description="Ig-like" evidence="11">
    <location>
        <begin position="318"/>
        <end position="417"/>
    </location>
</feature>
<dbReference type="SMART" id="SM00060">
    <property type="entry name" value="FN3"/>
    <property type="match status" value="1"/>
</dbReference>